<dbReference type="Proteomes" id="UP000289758">
    <property type="component" value="Unassembled WGS sequence"/>
</dbReference>
<dbReference type="SUPFAM" id="SSF46626">
    <property type="entry name" value="Cytochrome c"/>
    <property type="match status" value="1"/>
</dbReference>
<organism evidence="7 8">
    <name type="scientific">Halarcobacter ebronensis</name>
    <dbReference type="NCBI Taxonomy" id="1462615"/>
    <lineage>
        <taxon>Bacteria</taxon>
        <taxon>Pseudomonadati</taxon>
        <taxon>Campylobacterota</taxon>
        <taxon>Epsilonproteobacteria</taxon>
        <taxon>Campylobacterales</taxon>
        <taxon>Arcobacteraceae</taxon>
        <taxon>Halarcobacter</taxon>
    </lineage>
</organism>
<feature type="chain" id="PRO_5020743744" evidence="5">
    <location>
        <begin position="21"/>
        <end position="95"/>
    </location>
</feature>
<keyword evidence="1 4" id="KW-0349">Heme</keyword>
<name>A0A4Q1AJJ7_9BACT</name>
<gene>
    <name evidence="7" type="ORF">CRV07_11155</name>
</gene>
<evidence type="ECO:0000256" key="1">
    <source>
        <dbReference type="ARBA" id="ARBA00022617"/>
    </source>
</evidence>
<keyword evidence="8" id="KW-1185">Reference proteome</keyword>
<comment type="caution">
    <text evidence="7">The sequence shown here is derived from an EMBL/GenBank/DDBJ whole genome shotgun (WGS) entry which is preliminary data.</text>
</comment>
<dbReference type="AlphaFoldDB" id="A0A4Q1AJJ7"/>
<keyword evidence="3 4" id="KW-0408">Iron</keyword>
<dbReference type="InterPro" id="IPR009056">
    <property type="entry name" value="Cyt_c-like_dom"/>
</dbReference>
<dbReference type="OrthoDB" id="5340148at2"/>
<feature type="domain" description="Cytochrome c" evidence="6">
    <location>
        <begin position="6"/>
        <end position="95"/>
    </location>
</feature>
<dbReference type="GO" id="GO:0020037">
    <property type="term" value="F:heme binding"/>
    <property type="evidence" value="ECO:0007669"/>
    <property type="project" value="InterPro"/>
</dbReference>
<keyword evidence="2 4" id="KW-0479">Metal-binding</keyword>
<dbReference type="GO" id="GO:0009055">
    <property type="term" value="F:electron transfer activity"/>
    <property type="evidence" value="ECO:0007669"/>
    <property type="project" value="InterPro"/>
</dbReference>
<evidence type="ECO:0000313" key="8">
    <source>
        <dbReference type="Proteomes" id="UP000289758"/>
    </source>
</evidence>
<dbReference type="Gene3D" id="1.10.760.10">
    <property type="entry name" value="Cytochrome c-like domain"/>
    <property type="match status" value="1"/>
</dbReference>
<accession>A0A4Q1AJJ7</accession>
<dbReference type="RefSeq" id="WP_129087748.1">
    <property type="nucleotide sequence ID" value="NZ_CP053836.1"/>
</dbReference>
<proteinExistence type="predicted"/>
<evidence type="ECO:0000256" key="3">
    <source>
        <dbReference type="ARBA" id="ARBA00023004"/>
    </source>
</evidence>
<evidence type="ECO:0000256" key="4">
    <source>
        <dbReference type="PROSITE-ProRule" id="PRU00433"/>
    </source>
</evidence>
<evidence type="ECO:0000313" key="7">
    <source>
        <dbReference type="EMBL" id="RXK04319.1"/>
    </source>
</evidence>
<dbReference type="InterPro" id="IPR036909">
    <property type="entry name" value="Cyt_c-like_dom_sf"/>
</dbReference>
<feature type="signal peptide" evidence="5">
    <location>
        <begin position="1"/>
        <end position="20"/>
    </location>
</feature>
<keyword evidence="5" id="KW-0732">Signal</keyword>
<dbReference type="Pfam" id="PF00034">
    <property type="entry name" value="Cytochrom_C"/>
    <property type="match status" value="1"/>
</dbReference>
<protein>
    <submittedName>
        <fullName evidence="7">Cytochrome C</fullName>
    </submittedName>
</protein>
<dbReference type="PROSITE" id="PS51007">
    <property type="entry name" value="CYTC"/>
    <property type="match status" value="1"/>
</dbReference>
<evidence type="ECO:0000259" key="6">
    <source>
        <dbReference type="PROSITE" id="PS51007"/>
    </source>
</evidence>
<dbReference type="GO" id="GO:0046872">
    <property type="term" value="F:metal ion binding"/>
    <property type="evidence" value="ECO:0007669"/>
    <property type="project" value="UniProtKB-KW"/>
</dbReference>
<evidence type="ECO:0000256" key="2">
    <source>
        <dbReference type="ARBA" id="ARBA00022723"/>
    </source>
</evidence>
<evidence type="ECO:0000256" key="5">
    <source>
        <dbReference type="SAM" id="SignalP"/>
    </source>
</evidence>
<reference evidence="7 8" key="1">
    <citation type="submission" date="2017-10" db="EMBL/GenBank/DDBJ databases">
        <title>Genomics of the genus Arcobacter.</title>
        <authorList>
            <person name="Perez-Cataluna A."/>
            <person name="Figueras M.J."/>
        </authorList>
    </citation>
    <scope>NUCLEOTIDE SEQUENCE [LARGE SCALE GENOMIC DNA]</scope>
    <source>
        <strain evidence="7 8">CECT 8441</strain>
    </source>
</reference>
<sequence>MKKIVLTATLIASVFSFANANPLYTKCIACHGVNGEKVALGKSKIIKDLSKADFIAAMKGYQDGSFGGPMKAVMAPQAKGLSEADIQAIADYIIK</sequence>
<dbReference type="EMBL" id="PDKK01000010">
    <property type="protein sequence ID" value="RXK04319.1"/>
    <property type="molecule type" value="Genomic_DNA"/>
</dbReference>